<dbReference type="PANTHER" id="PTHR30055">
    <property type="entry name" value="HTH-TYPE TRANSCRIPTIONAL REGULATOR RUTR"/>
    <property type="match status" value="1"/>
</dbReference>
<dbReference type="InterPro" id="IPR039536">
    <property type="entry name" value="TetR_C_Proteobacteria"/>
</dbReference>
<evidence type="ECO:0000256" key="1">
    <source>
        <dbReference type="ARBA" id="ARBA00023125"/>
    </source>
</evidence>
<sequence length="220" mass="23918">MYGDRMSQIALLPTEKAFPRAVAKRQAILDAAKRAFVRDGVGGASIDAIAVDAGVSRQTVYNQIGDKDQLFVAVVEDVTARSSASLMQVLQSFPDRPDDIDQALTNFAEGLLGRCMCDIDGRALASLMQREAHRWPHLFTAWKEYGPGKDWPVIAAVFAKLGYDGYLEIDDASLAARHFMALINADLPKDEGLCTRPSEAAVQKAAKAGVGTFLRAFGKR</sequence>
<dbReference type="Pfam" id="PF00440">
    <property type="entry name" value="TetR_N"/>
    <property type="match status" value="1"/>
</dbReference>
<evidence type="ECO:0000259" key="3">
    <source>
        <dbReference type="PROSITE" id="PS50977"/>
    </source>
</evidence>
<dbReference type="SUPFAM" id="SSF46689">
    <property type="entry name" value="Homeodomain-like"/>
    <property type="match status" value="1"/>
</dbReference>
<dbReference type="InterPro" id="IPR050109">
    <property type="entry name" value="HTH-type_TetR-like_transc_reg"/>
</dbReference>
<evidence type="ECO:0000313" key="5">
    <source>
        <dbReference type="Proteomes" id="UP001161406"/>
    </source>
</evidence>
<keyword evidence="1 2" id="KW-0238">DNA-binding</keyword>
<evidence type="ECO:0000256" key="2">
    <source>
        <dbReference type="PROSITE-ProRule" id="PRU00335"/>
    </source>
</evidence>
<name>A0ABQ5UEF9_9HYPH</name>
<dbReference type="EMBL" id="BSNG01000001">
    <property type="protein sequence ID" value="GLQ08921.1"/>
    <property type="molecule type" value="Genomic_DNA"/>
</dbReference>
<dbReference type="PANTHER" id="PTHR30055:SF146">
    <property type="entry name" value="HTH-TYPE TRANSCRIPTIONAL DUAL REGULATOR CECR"/>
    <property type="match status" value="1"/>
</dbReference>
<feature type="domain" description="HTH tetR-type" evidence="3">
    <location>
        <begin position="22"/>
        <end position="82"/>
    </location>
</feature>
<dbReference type="Pfam" id="PF14246">
    <property type="entry name" value="TetR_C_7"/>
    <property type="match status" value="1"/>
</dbReference>
<evidence type="ECO:0000313" key="4">
    <source>
        <dbReference type="EMBL" id="GLQ08921.1"/>
    </source>
</evidence>
<dbReference type="Proteomes" id="UP001161406">
    <property type="component" value="Unassembled WGS sequence"/>
</dbReference>
<organism evidence="4 5">
    <name type="scientific">Devosia yakushimensis</name>
    <dbReference type="NCBI Taxonomy" id="470028"/>
    <lineage>
        <taxon>Bacteria</taxon>
        <taxon>Pseudomonadati</taxon>
        <taxon>Pseudomonadota</taxon>
        <taxon>Alphaproteobacteria</taxon>
        <taxon>Hyphomicrobiales</taxon>
        <taxon>Devosiaceae</taxon>
        <taxon>Devosia</taxon>
    </lineage>
</organism>
<protein>
    <submittedName>
        <fullName evidence="4">TetR family transcriptional regulator</fullName>
    </submittedName>
</protein>
<dbReference type="InterPro" id="IPR009057">
    <property type="entry name" value="Homeodomain-like_sf"/>
</dbReference>
<feature type="DNA-binding region" description="H-T-H motif" evidence="2">
    <location>
        <begin position="45"/>
        <end position="64"/>
    </location>
</feature>
<keyword evidence="5" id="KW-1185">Reference proteome</keyword>
<dbReference type="PRINTS" id="PR00455">
    <property type="entry name" value="HTHTETR"/>
</dbReference>
<dbReference type="PROSITE" id="PS50977">
    <property type="entry name" value="HTH_TETR_2"/>
    <property type="match status" value="1"/>
</dbReference>
<accession>A0ABQ5UEF9</accession>
<reference evidence="4" key="2">
    <citation type="submission" date="2023-01" db="EMBL/GenBank/DDBJ databases">
        <title>Draft genome sequence of Devosia yakushimensis strain NBRC 103855.</title>
        <authorList>
            <person name="Sun Q."/>
            <person name="Mori K."/>
        </authorList>
    </citation>
    <scope>NUCLEOTIDE SEQUENCE</scope>
    <source>
        <strain evidence="4">NBRC 103855</strain>
    </source>
</reference>
<comment type="caution">
    <text evidence="4">The sequence shown here is derived from an EMBL/GenBank/DDBJ whole genome shotgun (WGS) entry which is preliminary data.</text>
</comment>
<dbReference type="Gene3D" id="1.10.357.10">
    <property type="entry name" value="Tetracycline Repressor, domain 2"/>
    <property type="match status" value="1"/>
</dbReference>
<reference evidence="4" key="1">
    <citation type="journal article" date="2014" name="Int. J. Syst. Evol. Microbiol.">
        <title>Complete genome of a new Firmicutes species belonging to the dominant human colonic microbiota ('Ruminococcus bicirculans') reveals two chromosomes and a selective capacity to utilize plant glucans.</title>
        <authorList>
            <consortium name="NISC Comparative Sequencing Program"/>
            <person name="Wegmann U."/>
            <person name="Louis P."/>
            <person name="Goesmann A."/>
            <person name="Henrissat B."/>
            <person name="Duncan S.H."/>
            <person name="Flint H.J."/>
        </authorList>
    </citation>
    <scope>NUCLEOTIDE SEQUENCE</scope>
    <source>
        <strain evidence="4">NBRC 103855</strain>
    </source>
</reference>
<proteinExistence type="predicted"/>
<dbReference type="InterPro" id="IPR001647">
    <property type="entry name" value="HTH_TetR"/>
</dbReference>
<gene>
    <name evidence="4" type="ORF">GCM10007913_08530</name>
</gene>